<dbReference type="Gene3D" id="1.10.1740.10">
    <property type="match status" value="1"/>
</dbReference>
<keyword evidence="3" id="KW-0731">Sigma factor</keyword>
<evidence type="ECO:0000259" key="6">
    <source>
        <dbReference type="Pfam" id="PF04542"/>
    </source>
</evidence>
<sequence length="186" mass="21461">MKDTEIVALYWDRNEDAICQTQQKYGAYLSKIAYNIVSDFEDSRECVNDTYLKAWNSMPTHRPDVLSTYLGKITRQLSIDVFRKKHSAKRYASEYAISLDELGDCFSDGNTPEKALDAKMLGEAINRFLRTLPDDARNTFIGRYYFFDPLKDVAAYCGMSESKAKSMLYRTRQSLKAYLVKEGFDL</sequence>
<reference evidence="8 9" key="1">
    <citation type="submission" date="2023-05" db="EMBL/GenBank/DDBJ databases">
        <title>[ruminococcus] sp. nov., isolated from a pig farm feces dump.</title>
        <authorList>
            <person name="Chang Y.-H."/>
        </authorList>
    </citation>
    <scope>NUCLEOTIDE SEQUENCE [LARGE SCALE GENOMIC DNA]</scope>
    <source>
        <strain evidence="8 9">YH-rum2234</strain>
    </source>
</reference>
<dbReference type="PANTHER" id="PTHR43133:SF8">
    <property type="entry name" value="RNA POLYMERASE SIGMA FACTOR HI_1459-RELATED"/>
    <property type="match status" value="1"/>
</dbReference>
<dbReference type="InterPro" id="IPR039425">
    <property type="entry name" value="RNA_pol_sigma-70-like"/>
</dbReference>
<dbReference type="NCBIfam" id="TIGR02937">
    <property type="entry name" value="sigma70-ECF"/>
    <property type="match status" value="1"/>
</dbReference>
<dbReference type="GO" id="GO:0003677">
    <property type="term" value="F:DNA binding"/>
    <property type="evidence" value="ECO:0007669"/>
    <property type="project" value="UniProtKB-KW"/>
</dbReference>
<keyword evidence="9" id="KW-1185">Reference proteome</keyword>
<dbReference type="InterPro" id="IPR036388">
    <property type="entry name" value="WH-like_DNA-bd_sf"/>
</dbReference>
<dbReference type="GO" id="GO:0016987">
    <property type="term" value="F:sigma factor activity"/>
    <property type="evidence" value="ECO:0007669"/>
    <property type="project" value="UniProtKB-KW"/>
</dbReference>
<dbReference type="Pfam" id="PF08281">
    <property type="entry name" value="Sigma70_r4_2"/>
    <property type="match status" value="1"/>
</dbReference>
<feature type="domain" description="RNA polymerase sigma-70 region 2" evidence="6">
    <location>
        <begin position="24"/>
        <end position="85"/>
    </location>
</feature>
<accession>A0AAP4F046</accession>
<comment type="similarity">
    <text evidence="1">Belongs to the sigma-70 factor family. ECF subfamily.</text>
</comment>
<evidence type="ECO:0000313" key="8">
    <source>
        <dbReference type="EMBL" id="MDI9242785.1"/>
    </source>
</evidence>
<evidence type="ECO:0000256" key="4">
    <source>
        <dbReference type="ARBA" id="ARBA00023125"/>
    </source>
</evidence>
<dbReference type="Gene3D" id="1.10.10.10">
    <property type="entry name" value="Winged helix-like DNA-binding domain superfamily/Winged helix DNA-binding domain"/>
    <property type="match status" value="1"/>
</dbReference>
<dbReference type="InterPro" id="IPR013325">
    <property type="entry name" value="RNA_pol_sigma_r2"/>
</dbReference>
<dbReference type="SUPFAM" id="SSF88946">
    <property type="entry name" value="Sigma2 domain of RNA polymerase sigma factors"/>
    <property type="match status" value="1"/>
</dbReference>
<dbReference type="SUPFAM" id="SSF88659">
    <property type="entry name" value="Sigma3 and sigma4 domains of RNA polymerase sigma factors"/>
    <property type="match status" value="1"/>
</dbReference>
<dbReference type="InterPro" id="IPR007627">
    <property type="entry name" value="RNA_pol_sigma70_r2"/>
</dbReference>
<protein>
    <submittedName>
        <fullName evidence="8">Sigma-70 family RNA polymerase sigma factor</fullName>
    </submittedName>
</protein>
<dbReference type="InterPro" id="IPR013249">
    <property type="entry name" value="RNA_pol_sigma70_r4_t2"/>
</dbReference>
<dbReference type="EMBL" id="JASGBQ010000018">
    <property type="protein sequence ID" value="MDI9242785.1"/>
    <property type="molecule type" value="Genomic_DNA"/>
</dbReference>
<keyword evidence="4" id="KW-0238">DNA-binding</keyword>
<organism evidence="8 9">
    <name type="scientific">Fusibacillus kribbianus</name>
    <dbReference type="NCBI Taxonomy" id="3044208"/>
    <lineage>
        <taxon>Bacteria</taxon>
        <taxon>Bacillati</taxon>
        <taxon>Bacillota</taxon>
        <taxon>Clostridia</taxon>
        <taxon>Lachnospirales</taxon>
        <taxon>Lachnospiraceae</taxon>
        <taxon>Fusibacillus</taxon>
    </lineage>
</organism>
<evidence type="ECO:0000256" key="5">
    <source>
        <dbReference type="ARBA" id="ARBA00023163"/>
    </source>
</evidence>
<dbReference type="InterPro" id="IPR013324">
    <property type="entry name" value="RNA_pol_sigma_r3/r4-like"/>
</dbReference>
<keyword evidence="2" id="KW-0805">Transcription regulation</keyword>
<name>A0AAP4F046_9FIRM</name>
<dbReference type="InterPro" id="IPR014284">
    <property type="entry name" value="RNA_pol_sigma-70_dom"/>
</dbReference>
<evidence type="ECO:0000256" key="3">
    <source>
        <dbReference type="ARBA" id="ARBA00023082"/>
    </source>
</evidence>
<proteinExistence type="inferred from homology"/>
<gene>
    <name evidence="8" type="ORF">QJ036_09935</name>
</gene>
<dbReference type="AlphaFoldDB" id="A0AAP4F046"/>
<comment type="caution">
    <text evidence="8">The sequence shown here is derived from an EMBL/GenBank/DDBJ whole genome shotgun (WGS) entry which is preliminary data.</text>
</comment>
<dbReference type="Proteomes" id="UP001300383">
    <property type="component" value="Unassembled WGS sequence"/>
</dbReference>
<evidence type="ECO:0000259" key="7">
    <source>
        <dbReference type="Pfam" id="PF08281"/>
    </source>
</evidence>
<evidence type="ECO:0000256" key="2">
    <source>
        <dbReference type="ARBA" id="ARBA00023015"/>
    </source>
</evidence>
<evidence type="ECO:0000313" key="9">
    <source>
        <dbReference type="Proteomes" id="UP001300383"/>
    </source>
</evidence>
<dbReference type="Pfam" id="PF04542">
    <property type="entry name" value="Sigma70_r2"/>
    <property type="match status" value="1"/>
</dbReference>
<dbReference type="RefSeq" id="WP_283231227.1">
    <property type="nucleotide sequence ID" value="NZ_JASGBQ010000018.1"/>
</dbReference>
<feature type="domain" description="RNA polymerase sigma factor 70 region 4 type 2" evidence="7">
    <location>
        <begin position="123"/>
        <end position="175"/>
    </location>
</feature>
<dbReference type="GO" id="GO:0006352">
    <property type="term" value="P:DNA-templated transcription initiation"/>
    <property type="evidence" value="ECO:0007669"/>
    <property type="project" value="InterPro"/>
</dbReference>
<dbReference type="PANTHER" id="PTHR43133">
    <property type="entry name" value="RNA POLYMERASE ECF-TYPE SIGMA FACTO"/>
    <property type="match status" value="1"/>
</dbReference>
<keyword evidence="5" id="KW-0804">Transcription</keyword>
<evidence type="ECO:0000256" key="1">
    <source>
        <dbReference type="ARBA" id="ARBA00010641"/>
    </source>
</evidence>